<name>A0AA46AIY8_9CLOT</name>
<dbReference type="InterPro" id="IPR001173">
    <property type="entry name" value="Glyco_trans_2-like"/>
</dbReference>
<evidence type="ECO:0000259" key="11">
    <source>
        <dbReference type="Pfam" id="PF00535"/>
    </source>
</evidence>
<dbReference type="Proteomes" id="UP001158066">
    <property type="component" value="Unassembled WGS sequence"/>
</dbReference>
<reference evidence="12" key="1">
    <citation type="submission" date="2017-05" db="EMBL/GenBank/DDBJ databases">
        <authorList>
            <person name="Varghese N."/>
            <person name="Submissions S."/>
        </authorList>
    </citation>
    <scope>NUCLEOTIDE SEQUENCE</scope>
    <source>
        <strain evidence="12">Su22</strain>
    </source>
</reference>
<organism evidence="12 13">
    <name type="scientific">Anoxynatronum buryatiense</name>
    <dbReference type="NCBI Taxonomy" id="489973"/>
    <lineage>
        <taxon>Bacteria</taxon>
        <taxon>Bacillati</taxon>
        <taxon>Bacillota</taxon>
        <taxon>Clostridia</taxon>
        <taxon>Eubacteriales</taxon>
        <taxon>Clostridiaceae</taxon>
        <taxon>Anoxynatronum</taxon>
    </lineage>
</organism>
<feature type="compositionally biased region" description="Basic and acidic residues" evidence="9">
    <location>
        <begin position="315"/>
        <end position="328"/>
    </location>
</feature>
<feature type="domain" description="Glycosyltransferase 2-like" evidence="11">
    <location>
        <begin position="7"/>
        <end position="170"/>
    </location>
</feature>
<dbReference type="AlphaFoldDB" id="A0AA46AIY8"/>
<evidence type="ECO:0000256" key="7">
    <source>
        <dbReference type="ARBA" id="ARBA00023136"/>
    </source>
</evidence>
<dbReference type="CDD" id="cd04187">
    <property type="entry name" value="DPM1_like_bac"/>
    <property type="match status" value="1"/>
</dbReference>
<dbReference type="PANTHER" id="PTHR48090">
    <property type="entry name" value="UNDECAPRENYL-PHOSPHATE 4-DEOXY-4-FORMAMIDO-L-ARABINOSE TRANSFERASE-RELATED"/>
    <property type="match status" value="1"/>
</dbReference>
<evidence type="ECO:0000313" key="12">
    <source>
        <dbReference type="EMBL" id="SMP55227.1"/>
    </source>
</evidence>
<keyword evidence="3 12" id="KW-0328">Glycosyltransferase</keyword>
<keyword evidence="2" id="KW-1003">Cell membrane</keyword>
<dbReference type="GO" id="GO:0005886">
    <property type="term" value="C:plasma membrane"/>
    <property type="evidence" value="ECO:0007669"/>
    <property type="project" value="UniProtKB-SubCell"/>
</dbReference>
<keyword evidence="4" id="KW-0808">Transferase</keyword>
<keyword evidence="7 10" id="KW-0472">Membrane</keyword>
<keyword evidence="13" id="KW-1185">Reference proteome</keyword>
<evidence type="ECO:0000256" key="6">
    <source>
        <dbReference type="ARBA" id="ARBA00022989"/>
    </source>
</evidence>
<comment type="caution">
    <text evidence="12">The sequence shown here is derived from an EMBL/GenBank/DDBJ whole genome shotgun (WGS) entry which is preliminary data.</text>
</comment>
<evidence type="ECO:0000256" key="9">
    <source>
        <dbReference type="SAM" id="MobiDB-lite"/>
    </source>
</evidence>
<evidence type="ECO:0000256" key="10">
    <source>
        <dbReference type="SAM" id="Phobius"/>
    </source>
</evidence>
<feature type="region of interest" description="Disordered" evidence="9">
    <location>
        <begin position="315"/>
        <end position="334"/>
    </location>
</feature>
<dbReference type="SUPFAM" id="SSF53448">
    <property type="entry name" value="Nucleotide-diphospho-sugar transferases"/>
    <property type="match status" value="1"/>
</dbReference>
<feature type="transmembrane region" description="Helical" evidence="10">
    <location>
        <begin position="237"/>
        <end position="259"/>
    </location>
</feature>
<comment type="subcellular location">
    <subcellularLocation>
        <location evidence="1">Cell membrane</location>
        <topology evidence="1">Multi-pass membrane protein</topology>
    </subcellularLocation>
</comment>
<evidence type="ECO:0000256" key="8">
    <source>
        <dbReference type="ARBA" id="ARBA00038152"/>
    </source>
</evidence>
<evidence type="ECO:0000256" key="2">
    <source>
        <dbReference type="ARBA" id="ARBA00022475"/>
    </source>
</evidence>
<dbReference type="Pfam" id="PF00535">
    <property type="entry name" value="Glycos_transf_2"/>
    <property type="match status" value="1"/>
</dbReference>
<dbReference type="GO" id="GO:0016757">
    <property type="term" value="F:glycosyltransferase activity"/>
    <property type="evidence" value="ECO:0007669"/>
    <property type="project" value="UniProtKB-KW"/>
</dbReference>
<evidence type="ECO:0000313" key="13">
    <source>
        <dbReference type="Proteomes" id="UP001158066"/>
    </source>
</evidence>
<sequence>MTKPLISIVVPMYNEHDVARECHRRLTQMLEDHRETFAGELLYVNDGSTDDTLDILKELAATDERVRVIGFARNFGHQIAVTAGIHKARGEAVAVIDADLQDPPELIPQMVVKWQEGWHVVYGQREQRAGETWFKLVTAKGFYRILNRLTQVAIPMDTGDFRLMDRQVVEVFKNMPEHNRFLRGMVSWIGFRQTAFLYRREERFAGESKYPLSKMLQLAFDGILSFSHKPVYWIRQAGLVVTGVAKVLLLVWVIAWLAGGDGHLFYTGGQSLLGVLLGVNLLALGILGEYLVRIYDEVRRRPLYTIQEEWPEAARRPGPREWEARAFGEGEELP</sequence>
<keyword evidence="6 10" id="KW-1133">Transmembrane helix</keyword>
<dbReference type="InterPro" id="IPR050256">
    <property type="entry name" value="Glycosyltransferase_2"/>
</dbReference>
<evidence type="ECO:0000256" key="5">
    <source>
        <dbReference type="ARBA" id="ARBA00022692"/>
    </source>
</evidence>
<dbReference type="Gene3D" id="3.90.550.10">
    <property type="entry name" value="Spore Coat Polysaccharide Biosynthesis Protein SpsA, Chain A"/>
    <property type="match status" value="1"/>
</dbReference>
<dbReference type="EMBL" id="FXUF01000005">
    <property type="protein sequence ID" value="SMP55227.1"/>
    <property type="molecule type" value="Genomic_DNA"/>
</dbReference>
<keyword evidence="5 10" id="KW-0812">Transmembrane</keyword>
<proteinExistence type="inferred from homology"/>
<protein>
    <submittedName>
        <fullName evidence="12">Dolichol-phosphate mannosyltransferase</fullName>
    </submittedName>
</protein>
<dbReference type="InterPro" id="IPR029044">
    <property type="entry name" value="Nucleotide-diphossugar_trans"/>
</dbReference>
<evidence type="ECO:0000256" key="3">
    <source>
        <dbReference type="ARBA" id="ARBA00022676"/>
    </source>
</evidence>
<dbReference type="PANTHER" id="PTHR48090:SF1">
    <property type="entry name" value="PROPHAGE BACTOPRENOL GLUCOSYL TRANSFERASE HOMOLOG"/>
    <property type="match status" value="1"/>
</dbReference>
<dbReference type="FunFam" id="3.90.550.10:FF:000079">
    <property type="entry name" value="Probable glycosyl transferase"/>
    <property type="match status" value="1"/>
</dbReference>
<dbReference type="RefSeq" id="WP_283409139.1">
    <property type="nucleotide sequence ID" value="NZ_FXUF01000005.1"/>
</dbReference>
<evidence type="ECO:0000256" key="4">
    <source>
        <dbReference type="ARBA" id="ARBA00022679"/>
    </source>
</evidence>
<accession>A0AA46AIY8</accession>
<gene>
    <name evidence="12" type="ORF">SAMN06296020_105224</name>
</gene>
<feature type="transmembrane region" description="Helical" evidence="10">
    <location>
        <begin position="271"/>
        <end position="292"/>
    </location>
</feature>
<evidence type="ECO:0000256" key="1">
    <source>
        <dbReference type="ARBA" id="ARBA00004651"/>
    </source>
</evidence>
<comment type="similarity">
    <text evidence="8">Belongs to the glycosyltransferase 2 family. GtrB subfamily.</text>
</comment>